<dbReference type="InterPro" id="IPR006140">
    <property type="entry name" value="D-isomer_DH_NAD-bd"/>
</dbReference>
<dbReference type="GO" id="GO:0005829">
    <property type="term" value="C:cytosol"/>
    <property type="evidence" value="ECO:0007669"/>
    <property type="project" value="TreeGrafter"/>
</dbReference>
<dbReference type="Pfam" id="PF00389">
    <property type="entry name" value="2-Hacid_dh"/>
    <property type="match status" value="1"/>
</dbReference>
<dbReference type="SUPFAM" id="SSF52283">
    <property type="entry name" value="Formate/glycerate dehydrogenase catalytic domain-like"/>
    <property type="match status" value="1"/>
</dbReference>
<name>A0A381P511_9ZZZZ</name>
<proteinExistence type="inferred from homology"/>
<dbReference type="PANTHER" id="PTHR10996">
    <property type="entry name" value="2-HYDROXYACID DEHYDROGENASE-RELATED"/>
    <property type="match status" value="1"/>
</dbReference>
<dbReference type="GO" id="GO:0016618">
    <property type="term" value="F:hydroxypyruvate reductase [NAD(P)H] activity"/>
    <property type="evidence" value="ECO:0007669"/>
    <property type="project" value="TreeGrafter"/>
</dbReference>
<evidence type="ECO:0008006" key="7">
    <source>
        <dbReference type="Google" id="ProtNLM"/>
    </source>
</evidence>
<organism evidence="6">
    <name type="scientific">marine metagenome</name>
    <dbReference type="NCBI Taxonomy" id="408172"/>
    <lineage>
        <taxon>unclassified sequences</taxon>
        <taxon>metagenomes</taxon>
        <taxon>ecological metagenomes</taxon>
    </lineage>
</organism>
<protein>
    <recommendedName>
        <fullName evidence="7">D-glycerate dehydrogenase</fullName>
    </recommendedName>
</protein>
<reference evidence="6" key="1">
    <citation type="submission" date="2018-05" db="EMBL/GenBank/DDBJ databases">
        <authorList>
            <person name="Lanie J.A."/>
            <person name="Ng W.-L."/>
            <person name="Kazmierczak K.M."/>
            <person name="Andrzejewski T.M."/>
            <person name="Davidsen T.M."/>
            <person name="Wayne K.J."/>
            <person name="Tettelin H."/>
            <person name="Glass J.I."/>
            <person name="Rusch D."/>
            <person name="Podicherti R."/>
            <person name="Tsui H.-C.T."/>
            <person name="Winkler M.E."/>
        </authorList>
    </citation>
    <scope>NUCLEOTIDE SEQUENCE</scope>
</reference>
<dbReference type="Gene3D" id="3.40.50.720">
    <property type="entry name" value="NAD(P)-binding Rossmann-like Domain"/>
    <property type="match status" value="2"/>
</dbReference>
<gene>
    <name evidence="6" type="ORF">METZ01_LOCUS14865</name>
</gene>
<dbReference type="InterPro" id="IPR029753">
    <property type="entry name" value="D-isomer_DH_CS"/>
</dbReference>
<sequence>MKSRVLVTNRIPAAVLQRLESDLEIDYHTEKDALSRDQLLDRVRDKHGLLCVVTDTIDSRIIKAGSQLRVIANIAVGYDNIDIATAKKHGIVVTNTPEVLTESVAELTWGLILNVTRRVVEGDRLIQSGVWKGWALDFMLGMELFGKQLGVVGSGRIGRAVAARASVFGMKVVFAARKESNDTTDRSQLTKTLKDSSVMPLDRLLATSDVVSLHVPMTSDTHHLIDREALVNMKPSAYLVNTSRGPVVDEDALVVALRDGLIAGAALDVYEREPMVHSGLLGLSNVILSPHLGSATHETRTAMADLAARNLMEVLSGNSPITPINS</sequence>
<evidence type="ECO:0000256" key="3">
    <source>
        <dbReference type="ARBA" id="ARBA00023027"/>
    </source>
</evidence>
<dbReference type="InterPro" id="IPR050223">
    <property type="entry name" value="D-isomer_2-hydroxyacid_DH"/>
</dbReference>
<dbReference type="PANTHER" id="PTHR10996:SF283">
    <property type="entry name" value="GLYOXYLATE_HYDROXYPYRUVATE REDUCTASE B"/>
    <property type="match status" value="1"/>
</dbReference>
<dbReference type="CDD" id="cd05301">
    <property type="entry name" value="GDH"/>
    <property type="match status" value="1"/>
</dbReference>
<evidence type="ECO:0000259" key="5">
    <source>
        <dbReference type="Pfam" id="PF02826"/>
    </source>
</evidence>
<evidence type="ECO:0000313" key="6">
    <source>
        <dbReference type="EMBL" id="SUZ62011.1"/>
    </source>
</evidence>
<dbReference type="Pfam" id="PF02826">
    <property type="entry name" value="2-Hacid_dh_C"/>
    <property type="match status" value="1"/>
</dbReference>
<keyword evidence="2" id="KW-0560">Oxidoreductase</keyword>
<dbReference type="PROSITE" id="PS00670">
    <property type="entry name" value="D_2_HYDROXYACID_DH_2"/>
    <property type="match status" value="1"/>
</dbReference>
<feature type="domain" description="D-isomer specific 2-hydroxyacid dehydrogenase NAD-binding" evidence="5">
    <location>
        <begin position="110"/>
        <end position="293"/>
    </location>
</feature>
<dbReference type="GO" id="GO:0030267">
    <property type="term" value="F:glyoxylate reductase (NADPH) activity"/>
    <property type="evidence" value="ECO:0007669"/>
    <property type="project" value="TreeGrafter"/>
</dbReference>
<comment type="similarity">
    <text evidence="1">Belongs to the D-isomer specific 2-hydroxyacid dehydrogenase family.</text>
</comment>
<dbReference type="AlphaFoldDB" id="A0A381P511"/>
<evidence type="ECO:0000259" key="4">
    <source>
        <dbReference type="Pfam" id="PF00389"/>
    </source>
</evidence>
<keyword evidence="3" id="KW-0520">NAD</keyword>
<evidence type="ECO:0000256" key="2">
    <source>
        <dbReference type="ARBA" id="ARBA00023002"/>
    </source>
</evidence>
<dbReference type="GO" id="GO:0051287">
    <property type="term" value="F:NAD binding"/>
    <property type="evidence" value="ECO:0007669"/>
    <property type="project" value="InterPro"/>
</dbReference>
<dbReference type="InterPro" id="IPR006139">
    <property type="entry name" value="D-isomer_2_OHA_DH_cat_dom"/>
</dbReference>
<dbReference type="PROSITE" id="PS00671">
    <property type="entry name" value="D_2_HYDROXYACID_DH_3"/>
    <property type="match status" value="1"/>
</dbReference>
<feature type="domain" description="D-isomer specific 2-hydroxyacid dehydrogenase catalytic" evidence="4">
    <location>
        <begin position="5"/>
        <end position="325"/>
    </location>
</feature>
<dbReference type="EMBL" id="UINC01000842">
    <property type="protein sequence ID" value="SUZ62011.1"/>
    <property type="molecule type" value="Genomic_DNA"/>
</dbReference>
<evidence type="ECO:0000256" key="1">
    <source>
        <dbReference type="ARBA" id="ARBA00005854"/>
    </source>
</evidence>
<dbReference type="FunFam" id="3.40.50.720:FF:000203">
    <property type="entry name" value="D-3-phosphoglycerate dehydrogenase (SerA)"/>
    <property type="match status" value="1"/>
</dbReference>
<dbReference type="InterPro" id="IPR036291">
    <property type="entry name" value="NAD(P)-bd_dom_sf"/>
</dbReference>
<dbReference type="SUPFAM" id="SSF51735">
    <property type="entry name" value="NAD(P)-binding Rossmann-fold domains"/>
    <property type="match status" value="1"/>
</dbReference>
<accession>A0A381P511</accession>